<protein>
    <recommendedName>
        <fullName evidence="1">non-specific serine/threonine protein kinase</fullName>
        <ecNumber evidence="1">2.7.11.1</ecNumber>
    </recommendedName>
</protein>
<proteinExistence type="predicted"/>
<feature type="signal peptide" evidence="10">
    <location>
        <begin position="1"/>
        <end position="29"/>
    </location>
</feature>
<dbReference type="InterPro" id="IPR059179">
    <property type="entry name" value="MLKL-like_MCAfunc"/>
</dbReference>
<dbReference type="GO" id="GO:0004674">
    <property type="term" value="F:protein serine/threonine kinase activity"/>
    <property type="evidence" value="ECO:0007669"/>
    <property type="project" value="UniProtKB-KW"/>
</dbReference>
<evidence type="ECO:0000256" key="5">
    <source>
        <dbReference type="ARBA" id="ARBA00022777"/>
    </source>
</evidence>
<organism evidence="12 13">
    <name type="scientific">Paspalum notatum var. saurae</name>
    <dbReference type="NCBI Taxonomy" id="547442"/>
    <lineage>
        <taxon>Eukaryota</taxon>
        <taxon>Viridiplantae</taxon>
        <taxon>Streptophyta</taxon>
        <taxon>Embryophyta</taxon>
        <taxon>Tracheophyta</taxon>
        <taxon>Spermatophyta</taxon>
        <taxon>Magnoliopsida</taxon>
        <taxon>Liliopsida</taxon>
        <taxon>Poales</taxon>
        <taxon>Poaceae</taxon>
        <taxon>PACMAD clade</taxon>
        <taxon>Panicoideae</taxon>
        <taxon>Andropogonodae</taxon>
        <taxon>Paspaleae</taxon>
        <taxon>Paspalinae</taxon>
        <taxon>Paspalum</taxon>
    </lineage>
</organism>
<evidence type="ECO:0000256" key="6">
    <source>
        <dbReference type="ARBA" id="ARBA00022840"/>
    </source>
</evidence>
<name>A0AAQ3SI15_PASNO</name>
<evidence type="ECO:0000256" key="7">
    <source>
        <dbReference type="ARBA" id="ARBA00047899"/>
    </source>
</evidence>
<reference evidence="12 13" key="1">
    <citation type="submission" date="2024-02" db="EMBL/GenBank/DDBJ databases">
        <title>High-quality chromosome-scale genome assembly of Pensacola bahiagrass (Paspalum notatum Flugge var. saurae).</title>
        <authorList>
            <person name="Vega J.M."/>
            <person name="Podio M."/>
            <person name="Orjuela J."/>
            <person name="Siena L.A."/>
            <person name="Pessino S.C."/>
            <person name="Combes M.C."/>
            <person name="Mariac C."/>
            <person name="Albertini E."/>
            <person name="Pupilli F."/>
            <person name="Ortiz J.P.A."/>
            <person name="Leblanc O."/>
        </authorList>
    </citation>
    <scope>NUCLEOTIDE SEQUENCE [LARGE SCALE GENOMIC DNA]</scope>
    <source>
        <strain evidence="12">R1</strain>
        <tissue evidence="12">Leaf</tissue>
    </source>
</reference>
<dbReference type="InterPro" id="IPR036537">
    <property type="entry name" value="Adaptor_Cbl_N_dom_sf"/>
</dbReference>
<evidence type="ECO:0000256" key="10">
    <source>
        <dbReference type="SAM" id="SignalP"/>
    </source>
</evidence>
<gene>
    <name evidence="12" type="ORF">U9M48_001212</name>
</gene>
<evidence type="ECO:0000256" key="8">
    <source>
        <dbReference type="ARBA" id="ARBA00048679"/>
    </source>
</evidence>
<evidence type="ECO:0000256" key="3">
    <source>
        <dbReference type="ARBA" id="ARBA00022679"/>
    </source>
</evidence>
<dbReference type="SUPFAM" id="SSF56112">
    <property type="entry name" value="Protein kinase-like (PK-like)"/>
    <property type="match status" value="1"/>
</dbReference>
<evidence type="ECO:0000256" key="4">
    <source>
        <dbReference type="ARBA" id="ARBA00022741"/>
    </source>
</evidence>
<keyword evidence="10" id="KW-0732">Signal</keyword>
<dbReference type="EMBL" id="CP144745">
    <property type="protein sequence ID" value="WVZ49890.1"/>
    <property type="molecule type" value="Genomic_DNA"/>
</dbReference>
<evidence type="ECO:0000259" key="11">
    <source>
        <dbReference type="PROSITE" id="PS50011"/>
    </source>
</evidence>
<evidence type="ECO:0000313" key="13">
    <source>
        <dbReference type="Proteomes" id="UP001341281"/>
    </source>
</evidence>
<dbReference type="PANTHER" id="PTHR46604:SF4">
    <property type="entry name" value="EXPRESSED PROTEIN"/>
    <property type="match status" value="1"/>
</dbReference>
<dbReference type="PANTHER" id="PTHR46604">
    <property type="entry name" value="PROTEIN MID1-COMPLEMENTING ACTIVITY 1"/>
    <property type="match status" value="1"/>
</dbReference>
<dbReference type="Pfam" id="PF07714">
    <property type="entry name" value="PK_Tyr_Ser-Thr"/>
    <property type="match status" value="1"/>
</dbReference>
<keyword evidence="3" id="KW-0808">Transferase</keyword>
<evidence type="ECO:0000256" key="9">
    <source>
        <dbReference type="PROSITE-ProRule" id="PRU10141"/>
    </source>
</evidence>
<evidence type="ECO:0000256" key="1">
    <source>
        <dbReference type="ARBA" id="ARBA00012513"/>
    </source>
</evidence>
<keyword evidence="13" id="KW-1185">Reference proteome</keyword>
<feature type="chain" id="PRO_5042914535" description="non-specific serine/threonine protein kinase" evidence="10">
    <location>
        <begin position="30"/>
        <end position="919"/>
    </location>
</feature>
<dbReference type="InterPro" id="IPR001245">
    <property type="entry name" value="Ser-Thr/Tyr_kinase_cat_dom"/>
</dbReference>
<comment type="catalytic activity">
    <reaction evidence="8">
        <text>L-seryl-[protein] + ATP = O-phospho-L-seryl-[protein] + ADP + H(+)</text>
        <dbReference type="Rhea" id="RHEA:17989"/>
        <dbReference type="Rhea" id="RHEA-COMP:9863"/>
        <dbReference type="Rhea" id="RHEA-COMP:11604"/>
        <dbReference type="ChEBI" id="CHEBI:15378"/>
        <dbReference type="ChEBI" id="CHEBI:29999"/>
        <dbReference type="ChEBI" id="CHEBI:30616"/>
        <dbReference type="ChEBI" id="CHEBI:83421"/>
        <dbReference type="ChEBI" id="CHEBI:456216"/>
        <dbReference type="EC" id="2.7.11.1"/>
    </reaction>
</comment>
<dbReference type="PROSITE" id="PS00107">
    <property type="entry name" value="PROTEIN_KINASE_ATP"/>
    <property type="match status" value="1"/>
</dbReference>
<dbReference type="Gene3D" id="1.10.510.10">
    <property type="entry name" value="Transferase(Phosphotransferase) domain 1"/>
    <property type="match status" value="1"/>
</dbReference>
<dbReference type="Pfam" id="PF19584">
    <property type="entry name" value="MCAfunc"/>
    <property type="match status" value="2"/>
</dbReference>
<evidence type="ECO:0000313" key="12">
    <source>
        <dbReference type="EMBL" id="WVZ49890.1"/>
    </source>
</evidence>
<comment type="catalytic activity">
    <reaction evidence="7">
        <text>L-threonyl-[protein] + ATP = O-phospho-L-threonyl-[protein] + ADP + H(+)</text>
        <dbReference type="Rhea" id="RHEA:46608"/>
        <dbReference type="Rhea" id="RHEA-COMP:11060"/>
        <dbReference type="Rhea" id="RHEA-COMP:11605"/>
        <dbReference type="ChEBI" id="CHEBI:15378"/>
        <dbReference type="ChEBI" id="CHEBI:30013"/>
        <dbReference type="ChEBI" id="CHEBI:30616"/>
        <dbReference type="ChEBI" id="CHEBI:61977"/>
        <dbReference type="ChEBI" id="CHEBI:456216"/>
        <dbReference type="EC" id="2.7.11.1"/>
    </reaction>
</comment>
<dbReference type="GO" id="GO:0007166">
    <property type="term" value="P:cell surface receptor signaling pathway"/>
    <property type="evidence" value="ECO:0007669"/>
    <property type="project" value="InterPro"/>
</dbReference>
<dbReference type="InterPro" id="IPR000719">
    <property type="entry name" value="Prot_kinase_dom"/>
</dbReference>
<dbReference type="GO" id="GO:0005524">
    <property type="term" value="F:ATP binding"/>
    <property type="evidence" value="ECO:0007669"/>
    <property type="project" value="UniProtKB-UniRule"/>
</dbReference>
<accession>A0AAQ3SI15</accession>
<dbReference type="Proteomes" id="UP001341281">
    <property type="component" value="Chromosome 01"/>
</dbReference>
<evidence type="ECO:0000256" key="2">
    <source>
        <dbReference type="ARBA" id="ARBA00022527"/>
    </source>
</evidence>
<dbReference type="EC" id="2.7.11.1" evidence="1"/>
<keyword evidence="4 9" id="KW-0547">Nucleotide-binding</keyword>
<dbReference type="Pfam" id="PF00069">
    <property type="entry name" value="Pkinase"/>
    <property type="match status" value="1"/>
</dbReference>
<dbReference type="InterPro" id="IPR045766">
    <property type="entry name" value="MCAfunc"/>
</dbReference>
<keyword evidence="5" id="KW-0418">Kinase</keyword>
<sequence length="919" mass="101828">MPGASGFRRVRSFIWPVPCLLCASGNAGGWKVFEKMPLLATASRDTGSATSGRPVITVIPCRPLVACRGCAADGIELDWQSAGVCGRNSTGSHLNLRPFVQINSSAIRITSLGLSVHGDATPCLGDWVIGLENCNPIEHGALLNGVGQAASIAQLAGVDAYGLISMIVEAARTVKRNRETCQLLARRARMIGDLLHQLERTQLMQHLETRNPIQQLEETLWHAYFLIASCRGSSYLHSCCMGGKQADQLCEVQNEITFYLQLFPIVNFVDNTRTWERLLSRACPLCTRVCPLSTRETTDELHAVHHVDHDDRILSEALKATKFRNLGSHPTPEPVEERTAGQIMNMGGLVNLISGKKGEKLSCFSFSQILAATDNFSERNTLGNGGFGYVYKMCSLTLALSFSGKLTNGLDVAVKRLDTSSFQGHHEFRTEIESIPNLQHKNIISLLGYYETKRELLSWSKRLQIIKAIADGLAFLHGHSQMCIVHRDIKASDILLDNEMNTKITDFGLALMLSPNTTAEVVVMGTYGYADPEYVVTGNITEKADVYGFGIVLIEIISGRLLRSYKMKTEGTPELPLHDYAHKYQKKLHKLVDPLLRLDMELKRLHEHASKLSRRPATRPCSTNQGEAGRLAGIDVDCAATTENFGSVKALFKVQTCQKMELSLSDLHFIPATVLDFSGRHGTTKTWPFALRATFFHLAPSLPPPKQAKAQNMALVGQVATVAQLVGVDAYSLITMIAEAARTVRRNRTTCLQLARRVEMIGGLLWRLQDETQLMHVPETRSPLEELEETLRRAYLLVRSCQRRGYAYRCFMGARHADHLREVQEEIGFYLQLFPLVSYVDATLNWVRQLNKNADPSSCQEAPMVRPYLVPFLFLSCDGCSLATDSHAASLVAQLVQSDCSLLAVKKFEALTYCAGVNC</sequence>
<feature type="binding site" evidence="9">
    <location>
        <position position="415"/>
    </location>
    <ligand>
        <name>ATP</name>
        <dbReference type="ChEBI" id="CHEBI:30616"/>
    </ligand>
</feature>
<keyword evidence="2" id="KW-0723">Serine/threonine-protein kinase</keyword>
<feature type="domain" description="Protein kinase" evidence="11">
    <location>
        <begin position="376"/>
        <end position="631"/>
    </location>
</feature>
<keyword evidence="6 9" id="KW-0067">ATP-binding</keyword>
<dbReference type="InterPro" id="IPR011009">
    <property type="entry name" value="Kinase-like_dom_sf"/>
</dbReference>
<dbReference type="AlphaFoldDB" id="A0AAQ3SI15"/>
<dbReference type="Gene3D" id="1.20.930.20">
    <property type="entry name" value="Adaptor protein Cbl, N-terminal domain"/>
    <property type="match status" value="2"/>
</dbReference>
<dbReference type="InterPro" id="IPR017441">
    <property type="entry name" value="Protein_kinase_ATP_BS"/>
</dbReference>
<dbReference type="CDD" id="cd21037">
    <property type="entry name" value="MLKL_NTD"/>
    <property type="match status" value="2"/>
</dbReference>
<dbReference type="FunFam" id="1.10.510.10:FF:001023">
    <property type="entry name" value="Os07g0541700 protein"/>
    <property type="match status" value="1"/>
</dbReference>
<dbReference type="Gene3D" id="3.30.200.20">
    <property type="entry name" value="Phosphorylase Kinase, domain 1"/>
    <property type="match status" value="1"/>
</dbReference>
<dbReference type="PROSITE" id="PS50011">
    <property type="entry name" value="PROTEIN_KINASE_DOM"/>
    <property type="match status" value="1"/>
</dbReference>